<evidence type="ECO:0000313" key="12">
    <source>
        <dbReference type="Proteomes" id="UP000028702"/>
    </source>
</evidence>
<dbReference type="eggNOG" id="COG2148">
    <property type="taxonomic scope" value="Bacteria"/>
</dbReference>
<keyword evidence="7" id="KW-0270">Exopolysaccharide synthesis</keyword>
<dbReference type="InterPro" id="IPR036291">
    <property type="entry name" value="NAD(P)-bd_dom_sf"/>
</dbReference>
<comment type="caution">
    <text evidence="11">The sequence shown here is derived from an EMBL/GenBank/DDBJ whole genome shotgun (WGS) entry which is preliminary data.</text>
</comment>
<comment type="similarity">
    <text evidence="2">Belongs to the bacterial sugar transferase family.</text>
</comment>
<dbReference type="AlphaFoldDB" id="A0A081B7J9"/>
<dbReference type="STRING" id="1333998.M2A_0516"/>
<keyword evidence="5 9" id="KW-1133">Transmembrane helix</keyword>
<keyword evidence="4 9" id="KW-0812">Transmembrane</keyword>
<accession>A0A081B7J9</accession>
<dbReference type="PANTHER" id="PTHR30576:SF0">
    <property type="entry name" value="UNDECAPRENYL-PHOSPHATE N-ACETYLGALACTOSAMINYL 1-PHOSPHATE TRANSFERASE-RELATED"/>
    <property type="match status" value="1"/>
</dbReference>
<evidence type="ECO:0000259" key="10">
    <source>
        <dbReference type="Pfam" id="PF02397"/>
    </source>
</evidence>
<evidence type="ECO:0000256" key="2">
    <source>
        <dbReference type="ARBA" id="ARBA00006464"/>
    </source>
</evidence>
<evidence type="ECO:0000256" key="8">
    <source>
        <dbReference type="SAM" id="MobiDB-lite"/>
    </source>
</evidence>
<evidence type="ECO:0000256" key="6">
    <source>
        <dbReference type="ARBA" id="ARBA00023136"/>
    </source>
</evidence>
<evidence type="ECO:0000256" key="1">
    <source>
        <dbReference type="ARBA" id="ARBA00004141"/>
    </source>
</evidence>
<dbReference type="NCBIfam" id="TIGR03025">
    <property type="entry name" value="EPS_sugtrans"/>
    <property type="match status" value="1"/>
</dbReference>
<evidence type="ECO:0000313" key="11">
    <source>
        <dbReference type="EMBL" id="GAK44017.1"/>
    </source>
</evidence>
<dbReference type="Pfam" id="PF13727">
    <property type="entry name" value="CoA_binding_3"/>
    <property type="match status" value="1"/>
</dbReference>
<dbReference type="NCBIfam" id="TIGR03023">
    <property type="entry name" value="WcaJ_sugtrans"/>
    <property type="match status" value="1"/>
</dbReference>
<dbReference type="InterPro" id="IPR003362">
    <property type="entry name" value="Bact_transf"/>
</dbReference>
<feature type="transmembrane region" description="Helical" evidence="9">
    <location>
        <begin position="318"/>
        <end position="338"/>
    </location>
</feature>
<reference evidence="11 12" key="1">
    <citation type="submission" date="2014-07" db="EMBL/GenBank/DDBJ databases">
        <title>Tepidicaulis marinum gen. nov., sp. nov., a novel marine bacterium denitrifying nitrate to nitrous oxide strictly under microaerobic conditions.</title>
        <authorList>
            <person name="Takeuchi M."/>
            <person name="Yamagishi T."/>
            <person name="Kamagata Y."/>
            <person name="Oshima K."/>
            <person name="Hattori M."/>
            <person name="Katayama T."/>
            <person name="Hanada S."/>
            <person name="Tamaki H."/>
            <person name="Marumo K."/>
            <person name="Maeda H."/>
            <person name="Nedachi M."/>
            <person name="Iwasaki W."/>
            <person name="Suwa Y."/>
            <person name="Sakata S."/>
        </authorList>
    </citation>
    <scope>NUCLEOTIDE SEQUENCE [LARGE SCALE GENOMIC DNA]</scope>
    <source>
        <strain evidence="11 12">MA2</strain>
    </source>
</reference>
<feature type="transmembrane region" description="Helical" evidence="9">
    <location>
        <begin position="151"/>
        <end position="171"/>
    </location>
</feature>
<keyword evidence="12" id="KW-1185">Reference proteome</keyword>
<dbReference type="GO" id="GO:0000271">
    <property type="term" value="P:polysaccharide biosynthetic process"/>
    <property type="evidence" value="ECO:0007669"/>
    <property type="project" value="UniProtKB-KW"/>
</dbReference>
<name>A0A081B7J9_9HYPH</name>
<evidence type="ECO:0000256" key="4">
    <source>
        <dbReference type="ARBA" id="ARBA00022692"/>
    </source>
</evidence>
<proteinExistence type="inferred from homology"/>
<feature type="transmembrane region" description="Helical" evidence="9">
    <location>
        <begin position="82"/>
        <end position="104"/>
    </location>
</feature>
<dbReference type="RefSeq" id="WP_045442598.1">
    <property type="nucleotide sequence ID" value="NZ_BBIO01000002.1"/>
</dbReference>
<feature type="domain" description="Bacterial sugar transferase" evidence="10">
    <location>
        <begin position="312"/>
        <end position="500"/>
    </location>
</feature>
<keyword evidence="6 9" id="KW-0472">Membrane</keyword>
<gene>
    <name evidence="11" type="ORF">M2A_0516</name>
</gene>
<evidence type="ECO:0000256" key="3">
    <source>
        <dbReference type="ARBA" id="ARBA00022679"/>
    </source>
</evidence>
<dbReference type="Proteomes" id="UP000028702">
    <property type="component" value="Unassembled WGS sequence"/>
</dbReference>
<dbReference type="PANTHER" id="PTHR30576">
    <property type="entry name" value="COLANIC BIOSYNTHESIS UDP-GLUCOSE LIPID CARRIER TRANSFERASE"/>
    <property type="match status" value="1"/>
</dbReference>
<dbReference type="Pfam" id="PF02397">
    <property type="entry name" value="Bac_transf"/>
    <property type="match status" value="1"/>
</dbReference>
<feature type="transmembrane region" description="Helical" evidence="9">
    <location>
        <begin position="116"/>
        <end position="139"/>
    </location>
</feature>
<organism evidence="11 12">
    <name type="scientific">Tepidicaulis marinus</name>
    <dbReference type="NCBI Taxonomy" id="1333998"/>
    <lineage>
        <taxon>Bacteria</taxon>
        <taxon>Pseudomonadati</taxon>
        <taxon>Pseudomonadota</taxon>
        <taxon>Alphaproteobacteria</taxon>
        <taxon>Hyphomicrobiales</taxon>
        <taxon>Parvibaculaceae</taxon>
        <taxon>Tepidicaulis</taxon>
    </lineage>
</organism>
<feature type="transmembrane region" description="Helical" evidence="9">
    <location>
        <begin position="45"/>
        <end position="70"/>
    </location>
</feature>
<dbReference type="EMBL" id="BBIO01000002">
    <property type="protein sequence ID" value="GAK44017.1"/>
    <property type="molecule type" value="Genomic_DNA"/>
</dbReference>
<dbReference type="InterPro" id="IPR017473">
    <property type="entry name" value="Undecaprenyl-P_gluc_Ptfrase"/>
</dbReference>
<dbReference type="InterPro" id="IPR017475">
    <property type="entry name" value="EPS_sugar_tfrase"/>
</dbReference>
<dbReference type="Gene3D" id="3.40.50.720">
    <property type="entry name" value="NAD(P)-binding Rossmann-like Domain"/>
    <property type="match status" value="1"/>
</dbReference>
<evidence type="ECO:0000256" key="7">
    <source>
        <dbReference type="ARBA" id="ARBA00023169"/>
    </source>
</evidence>
<dbReference type="GO" id="GO:0016020">
    <property type="term" value="C:membrane"/>
    <property type="evidence" value="ECO:0007669"/>
    <property type="project" value="UniProtKB-SubCell"/>
</dbReference>
<dbReference type="GO" id="GO:0016780">
    <property type="term" value="F:phosphotransferase activity, for other substituted phosphate groups"/>
    <property type="evidence" value="ECO:0007669"/>
    <property type="project" value="TreeGrafter"/>
</dbReference>
<feature type="region of interest" description="Disordered" evidence="8">
    <location>
        <begin position="1"/>
        <end position="33"/>
    </location>
</feature>
<sequence>MSIPNAPDAAPSNHPKKSDYREGKPTGAIPRVERRKPVKSRVPPLFIQTAARLGEAGAIAFGGAVIFLLHGDRLGEVFGASAFAWLVLAVTLCFAAGAEFSSLYKIRVLAHIYRGLGPLVSAWSAVAGIACMALFFPLGASPSALRWLVDWYFIGLAGLVATRALSQSYIAQCQRDHRLTRRVVIVGGGKDADRLSQLIRKSGRGDIEVCGFFDDRQDERSEGAVNGLPKLGTVNELLRFARSNRVDLLIVALPQAAQERVSQLVSKLWVLPVDIRLALPDADEEVQSSRLGELALKSLYDKPMSGWDLAVKTVEDRVLGILALLLTAPLFLVIAVAIKLDSKGPVFFKQRRFGFNNELIEVYKFRSLKHEDADANASKLVTADDDRVTKVGGFLRRTSLDELPQLFSVIKGEMSMVGPRPHAVLAKAAGDLYGEAVDGYFARHRVKPGMTGWAQINGWRGETDTHDKIAKRTEYDLYYIENWSLLFDLYILIKTPWALLKGENAY</sequence>
<keyword evidence="3 11" id="KW-0808">Transferase</keyword>
<protein>
    <submittedName>
        <fullName evidence="11">Sugar transferase</fullName>
    </submittedName>
</protein>
<comment type="subcellular location">
    <subcellularLocation>
        <location evidence="1">Membrane</location>
        <topology evidence="1">Multi-pass membrane protein</topology>
    </subcellularLocation>
</comment>
<dbReference type="SUPFAM" id="SSF51735">
    <property type="entry name" value="NAD(P)-binding Rossmann-fold domains"/>
    <property type="match status" value="1"/>
</dbReference>
<evidence type="ECO:0000256" key="9">
    <source>
        <dbReference type="SAM" id="Phobius"/>
    </source>
</evidence>
<evidence type="ECO:0000256" key="5">
    <source>
        <dbReference type="ARBA" id="ARBA00022989"/>
    </source>
</evidence>